<name>A0A831RGW4_9GAMM</name>
<sequence>MTKNNIAPEPGQLDFERWARMAQDDPAGFEKMRLAAIEEVISRAPREHQRRLRGLQWRIDQERRLARTPLGACIRISRMMWESVSAPGGLLDSLRLLERPAGASAQAGAEPRAEVVPLRGSAD</sequence>
<dbReference type="InterPro" id="IPR021482">
    <property type="entry name" value="DUF3135"/>
</dbReference>
<proteinExistence type="predicted"/>
<evidence type="ECO:0000256" key="1">
    <source>
        <dbReference type="SAM" id="MobiDB-lite"/>
    </source>
</evidence>
<reference evidence="2" key="1">
    <citation type="journal article" date="2020" name="mSystems">
        <title>Genome- and Community-Level Interaction Insights into Carbon Utilization and Element Cycling Functions of Hydrothermarchaeota in Hydrothermal Sediment.</title>
        <authorList>
            <person name="Zhou Z."/>
            <person name="Liu Y."/>
            <person name="Xu W."/>
            <person name="Pan J."/>
            <person name="Luo Z.H."/>
            <person name="Li M."/>
        </authorList>
    </citation>
    <scope>NUCLEOTIDE SEQUENCE [LARGE SCALE GENOMIC DNA]</scope>
    <source>
        <strain evidence="2">HyVt-443</strain>
    </source>
</reference>
<dbReference type="EMBL" id="DRKP01000011">
    <property type="protein sequence ID" value="HEB95007.1"/>
    <property type="molecule type" value="Genomic_DNA"/>
</dbReference>
<gene>
    <name evidence="2" type="ORF">ENI96_01085</name>
</gene>
<dbReference type="Proteomes" id="UP000886251">
    <property type="component" value="Unassembled WGS sequence"/>
</dbReference>
<comment type="caution">
    <text evidence="2">The sequence shown here is derived from an EMBL/GenBank/DDBJ whole genome shotgun (WGS) entry which is preliminary data.</text>
</comment>
<evidence type="ECO:0000313" key="2">
    <source>
        <dbReference type="EMBL" id="HEB95007.1"/>
    </source>
</evidence>
<feature type="region of interest" description="Disordered" evidence="1">
    <location>
        <begin position="101"/>
        <end position="123"/>
    </location>
</feature>
<dbReference type="AlphaFoldDB" id="A0A831RGW4"/>
<protein>
    <submittedName>
        <fullName evidence="2">DUF3135 domain-containing protein</fullName>
    </submittedName>
</protein>
<dbReference type="Pfam" id="PF11333">
    <property type="entry name" value="DUF3135"/>
    <property type="match status" value="1"/>
</dbReference>
<organism evidence="2">
    <name type="scientific">Sedimenticola thiotaurini</name>
    <dbReference type="NCBI Taxonomy" id="1543721"/>
    <lineage>
        <taxon>Bacteria</taxon>
        <taxon>Pseudomonadati</taxon>
        <taxon>Pseudomonadota</taxon>
        <taxon>Gammaproteobacteria</taxon>
        <taxon>Chromatiales</taxon>
        <taxon>Sedimenticolaceae</taxon>
        <taxon>Sedimenticola</taxon>
    </lineage>
</organism>
<accession>A0A831RGW4</accession>